<evidence type="ECO:0000256" key="9">
    <source>
        <dbReference type="ARBA" id="ARBA00074115"/>
    </source>
</evidence>
<dbReference type="Pfam" id="PF13738">
    <property type="entry name" value="Pyr_redox_3"/>
    <property type="match status" value="1"/>
</dbReference>
<dbReference type="FunFam" id="3.50.50.60:FF:000214">
    <property type="entry name" value="PROBABLE MONOOXYGENASE"/>
    <property type="match status" value="1"/>
</dbReference>
<comment type="caution">
    <text evidence="11">The sequence shown here is derived from an EMBL/GenBank/DDBJ whole genome shotgun (WGS) entry which is preliminary data.</text>
</comment>
<dbReference type="AlphaFoldDB" id="A0A934NPN7"/>
<evidence type="ECO:0000313" key="12">
    <source>
        <dbReference type="Proteomes" id="UP000655868"/>
    </source>
</evidence>
<evidence type="ECO:0000313" key="11">
    <source>
        <dbReference type="EMBL" id="MBJ8339111.1"/>
    </source>
</evidence>
<keyword evidence="6" id="KW-0560">Oxidoreductase</keyword>
<dbReference type="PANTHER" id="PTHR42877:SF4">
    <property type="entry name" value="FAD_NAD(P)-BINDING DOMAIN-CONTAINING PROTEIN-RELATED"/>
    <property type="match status" value="1"/>
</dbReference>
<keyword evidence="12" id="KW-1185">Reference proteome</keyword>
<comment type="cofactor">
    <cofactor evidence="1">
        <name>FAD</name>
        <dbReference type="ChEBI" id="CHEBI:57692"/>
    </cofactor>
</comment>
<dbReference type="Gene3D" id="3.50.50.60">
    <property type="entry name" value="FAD/NAD(P)-binding domain"/>
    <property type="match status" value="2"/>
</dbReference>
<evidence type="ECO:0000256" key="10">
    <source>
        <dbReference type="SAM" id="MobiDB-lite"/>
    </source>
</evidence>
<keyword evidence="4" id="KW-0274">FAD</keyword>
<dbReference type="Proteomes" id="UP000655868">
    <property type="component" value="Unassembled WGS sequence"/>
</dbReference>
<dbReference type="PANTHER" id="PTHR42877">
    <property type="entry name" value="L-ORNITHINE N(5)-MONOOXYGENASE-RELATED"/>
    <property type="match status" value="1"/>
</dbReference>
<evidence type="ECO:0000256" key="8">
    <source>
        <dbReference type="ARBA" id="ARBA00057341"/>
    </source>
</evidence>
<dbReference type="SUPFAM" id="SSF51905">
    <property type="entry name" value="FAD/NAD(P)-binding domain"/>
    <property type="match status" value="1"/>
</dbReference>
<comment type="function">
    <text evidence="8">Catalyzes a Baeyer-Villiger oxidation reaction, i.e. the insertion of an oxygen atom into a carbon-carbon bond adjacent to a carbonyl, which converts ketones to esters or lactones using NADPH and/or NADH as an electron donor. Thus, can convert bicyclo[3.2.0]hept-2-en-6-one into the oxidative lactone products 2-oxabicyclo[3.3.0]oct-6-en-3-one and 3-oxabicyclo[3.3.0]oct-6-en-2-one. Is also able to catalyze the sulfoxidation of methyl phenyl sulfide (thioanisole).</text>
</comment>
<sequence>MTQPKPSRRTKKAAAQQDSSAPVHTRVLVIGSGFSGLGMGISLQKAGIDDYIILEKASEVGGTWRDNTYPGAACDVPTHLYSYSFEPRDNWSQLFSKQPEIFDYLKEVADKYNLRPHIRFGQNMTRGYWDESENRWHAFASDGQEYVAQFVVSAIGALHVPSIPHLEGIEDFTGVAFHSAQWNHDVDLTGKRVAVIGTGASAIQFVPEIVDRVGSLALFQRTAPWVLPRSNVDFPAGFQRALRRVPGLRFALRNGIYWSAESGAYAMNRRPGLLKGIEWIGRRHIRSQISDPVVQEKLTPDYRAGCKRLLGSNTYYRAIENPKTELVTDPIERVTADGIVTKDGVERKVDAIIYGTGFHVIDSFTNLSIKGRDGEDLTDRWTKEGVQAHRGITVAGVPNAFFLLGPNTGLGHNSIVFMIESQIHYVIETMKLVDANGVAAIAPRREAQDRFNEKLQSNLAGSVWNTGGCESWYLDEHGNNRTLWAGFTWQYWLQTRRVDVSEYELIGRQPAPAVRPTVPAADYPPQTFPDTLPVNA</sequence>
<dbReference type="GO" id="GO:0016709">
    <property type="term" value="F:oxidoreductase activity, acting on paired donors, with incorporation or reduction of molecular oxygen, NAD(P)H as one donor, and incorporation of one atom of oxygen"/>
    <property type="evidence" value="ECO:0007669"/>
    <property type="project" value="UniProtKB-ARBA"/>
</dbReference>
<gene>
    <name evidence="11" type="ORF">JGU71_09455</name>
</gene>
<evidence type="ECO:0000256" key="3">
    <source>
        <dbReference type="ARBA" id="ARBA00022630"/>
    </source>
</evidence>
<dbReference type="InterPro" id="IPR051209">
    <property type="entry name" value="FAD-bind_Monooxygenase_sf"/>
</dbReference>
<dbReference type="InterPro" id="IPR036188">
    <property type="entry name" value="FAD/NAD-bd_sf"/>
</dbReference>
<evidence type="ECO:0000256" key="4">
    <source>
        <dbReference type="ARBA" id="ARBA00022827"/>
    </source>
</evidence>
<protein>
    <recommendedName>
        <fullName evidence="9">Baeyer-Villiger monooxygenase</fullName>
    </recommendedName>
</protein>
<evidence type="ECO:0000256" key="2">
    <source>
        <dbReference type="ARBA" id="ARBA00010139"/>
    </source>
</evidence>
<reference evidence="11" key="1">
    <citation type="submission" date="2020-12" db="EMBL/GenBank/DDBJ databases">
        <title>Antrihabitans popcorni sp. nov. and Antrihabitans auranticaus sp. nov., isolated from a larva cave.</title>
        <authorList>
            <person name="Lee S.D."/>
            <person name="Kim I.S."/>
        </authorList>
    </citation>
    <scope>NUCLEOTIDE SEQUENCE</scope>
    <source>
        <strain evidence="11">YC3-6</strain>
    </source>
</reference>
<dbReference type="RefSeq" id="WP_199703827.1">
    <property type="nucleotide sequence ID" value="NZ_JAEMNV010000003.1"/>
</dbReference>
<keyword evidence="5" id="KW-0521">NADP</keyword>
<evidence type="ECO:0000256" key="5">
    <source>
        <dbReference type="ARBA" id="ARBA00022857"/>
    </source>
</evidence>
<accession>A0A934NPN7</accession>
<dbReference type="EMBL" id="JAEMNV010000003">
    <property type="protein sequence ID" value="MBJ8339111.1"/>
    <property type="molecule type" value="Genomic_DNA"/>
</dbReference>
<comment type="similarity">
    <text evidence="2">Belongs to the FAD-binding monooxygenase family.</text>
</comment>
<organism evidence="11 12">
    <name type="scientific">Antrihabitans stalagmiti</name>
    <dbReference type="NCBI Taxonomy" id="2799499"/>
    <lineage>
        <taxon>Bacteria</taxon>
        <taxon>Bacillati</taxon>
        <taxon>Actinomycetota</taxon>
        <taxon>Actinomycetes</taxon>
        <taxon>Mycobacteriales</taxon>
        <taxon>Nocardiaceae</taxon>
        <taxon>Antrihabitans</taxon>
    </lineage>
</organism>
<dbReference type="FunFam" id="3.50.50.60:FF:000266">
    <property type="entry name" value="Baeyer-Villiger monooxygenase"/>
    <property type="match status" value="1"/>
</dbReference>
<feature type="region of interest" description="Disordered" evidence="10">
    <location>
        <begin position="516"/>
        <end position="536"/>
    </location>
</feature>
<proteinExistence type="inferred from homology"/>
<evidence type="ECO:0000256" key="1">
    <source>
        <dbReference type="ARBA" id="ARBA00001974"/>
    </source>
</evidence>
<keyword evidence="3" id="KW-0285">Flavoprotein</keyword>
<evidence type="ECO:0000256" key="6">
    <source>
        <dbReference type="ARBA" id="ARBA00023002"/>
    </source>
</evidence>
<evidence type="ECO:0000256" key="7">
    <source>
        <dbReference type="ARBA" id="ARBA00023033"/>
    </source>
</evidence>
<keyword evidence="7" id="KW-0503">Monooxygenase</keyword>
<name>A0A934NPN7_9NOCA</name>